<dbReference type="WBParaSite" id="mrna-Wban_00660">
    <property type="protein sequence ID" value="mrna-Wban_00660"/>
    <property type="gene ID" value="Wban_00660"/>
</dbReference>
<organism evidence="1 2">
    <name type="scientific">Wuchereria bancrofti</name>
    <dbReference type="NCBI Taxonomy" id="6293"/>
    <lineage>
        <taxon>Eukaryota</taxon>
        <taxon>Metazoa</taxon>
        <taxon>Ecdysozoa</taxon>
        <taxon>Nematoda</taxon>
        <taxon>Chromadorea</taxon>
        <taxon>Rhabditida</taxon>
        <taxon>Spirurina</taxon>
        <taxon>Spiruromorpha</taxon>
        <taxon>Filarioidea</taxon>
        <taxon>Onchocercidae</taxon>
        <taxon>Wuchereria</taxon>
    </lineage>
</organism>
<dbReference type="Proteomes" id="UP000093561">
    <property type="component" value="Unassembled WGS sequence"/>
</dbReference>
<protein>
    <submittedName>
        <fullName evidence="2">Uncharacterized protein</fullName>
    </submittedName>
</protein>
<proteinExistence type="predicted"/>
<dbReference type="AlphaFoldDB" id="A0AAF5RT74"/>
<reference evidence="1" key="2">
    <citation type="journal article" date="2016" name="Mol. Ecol.">
        <title>Population genomics of the filarial nematode parasite Wuchereria bancrofti from mosquitoes.</title>
        <authorList>
            <person name="Small S.T."/>
            <person name="Reimer L.J."/>
            <person name="Tisch D.J."/>
            <person name="King C.L."/>
            <person name="Christensen B.M."/>
            <person name="Siba P.M."/>
            <person name="Kazura J.W."/>
            <person name="Serre D."/>
            <person name="Zimmerman P.A."/>
        </authorList>
    </citation>
    <scope>NUCLEOTIDE SEQUENCE</scope>
    <source>
        <strain evidence="1">pt0022</strain>
    </source>
</reference>
<evidence type="ECO:0000313" key="2">
    <source>
        <dbReference type="WBParaSite" id="mrna-Wban_00660"/>
    </source>
</evidence>
<reference evidence="1" key="1">
    <citation type="submission" date="2015-03" db="EMBL/GenBank/DDBJ databases">
        <title>Wuchereria bancrofti Genome Sequencing Papua New Guinea Strain.</title>
        <authorList>
            <person name="Small S.T."/>
            <person name="Serre D."/>
            <person name="Zimmerman P.A."/>
        </authorList>
    </citation>
    <scope>NUCLEOTIDE SEQUENCE [LARGE SCALE GENOMIC DNA]</scope>
    <source>
        <strain evidence="1">pt0022</strain>
    </source>
</reference>
<evidence type="ECO:0000313" key="1">
    <source>
        <dbReference type="Proteomes" id="UP000093561"/>
    </source>
</evidence>
<reference evidence="2" key="3">
    <citation type="submission" date="2024-02" db="UniProtKB">
        <authorList>
            <consortium name="WormBaseParasite"/>
        </authorList>
    </citation>
    <scope>IDENTIFICATION</scope>
    <source>
        <strain evidence="2">pt0022</strain>
    </source>
</reference>
<accession>A0AAF5RT74</accession>
<name>A0AAF5RT74_WUCBA</name>
<sequence>MTCATSNNTHQNTIQLDKFRVTAQLPRPICLMEPIQCNQDQDVCVTIMMNIRGNGFYWIGAGCDRQEYFQHTACKNVPTSTRNVQLGIIQERHVLQRVCVCAFDRCNTATRTHLLRIDKPLLRQIQNVMYVELFLTQNVKDRFQP</sequence>